<dbReference type="AlphaFoldDB" id="A0A1M6E6W5"/>
<feature type="domain" description="EamA" evidence="9">
    <location>
        <begin position="151"/>
        <end position="279"/>
    </location>
</feature>
<evidence type="ECO:0000256" key="3">
    <source>
        <dbReference type="ARBA" id="ARBA00022448"/>
    </source>
</evidence>
<sequence>MSEAAKGVLAMVAACTIWGLGPIYWKLLAHVPAIDVIAQRTLWSAVTFVLILAFQRRLTVLWAALRHPRVALTVFLAALMISLNWFTFVWAVGNGRTVEASLGYFLFPLVAVIAGRVIFKEHLGALQKLAVGLAAFAVVVLTVGLGVLPWIALVLAASFGLYGVIKKGLDMGPVVSVTGEVLLLSPLALFLILTSPSGTGGLGNAWQDAALLVFSGVFTATPLILFSYAARRAPLSTVGLVQYLNPTLQFFCAVAIFGEPFGFWHAVSFPMIWVSLAIYTYASLRQEKLRKRAASKASTSSTT</sequence>
<dbReference type="PANTHER" id="PTHR22911">
    <property type="entry name" value="ACYL-MALONYL CONDENSING ENZYME-RELATED"/>
    <property type="match status" value="1"/>
</dbReference>
<dbReference type="InterPro" id="IPR037185">
    <property type="entry name" value="EmrE-like"/>
</dbReference>
<dbReference type="RefSeq" id="WP_073249524.1">
    <property type="nucleotide sequence ID" value="NZ_FQZQ01000003.1"/>
</dbReference>
<keyword evidence="5 8" id="KW-0812">Transmembrane</keyword>
<evidence type="ECO:0000259" key="9">
    <source>
        <dbReference type="Pfam" id="PF00892"/>
    </source>
</evidence>
<evidence type="ECO:0000256" key="1">
    <source>
        <dbReference type="ARBA" id="ARBA00004651"/>
    </source>
</evidence>
<evidence type="ECO:0000256" key="5">
    <source>
        <dbReference type="ARBA" id="ARBA00022692"/>
    </source>
</evidence>
<dbReference type="EMBL" id="FQZQ01000003">
    <property type="protein sequence ID" value="SHI81274.1"/>
    <property type="molecule type" value="Genomic_DNA"/>
</dbReference>
<reference evidence="11" key="1">
    <citation type="submission" date="2016-11" db="EMBL/GenBank/DDBJ databases">
        <authorList>
            <person name="Varghese N."/>
            <person name="Submissions S."/>
        </authorList>
    </citation>
    <scope>NUCLEOTIDE SEQUENCE [LARGE SCALE GENOMIC DNA]</scope>
    <source>
        <strain evidence="11">DSM 100564</strain>
    </source>
</reference>
<feature type="transmembrane region" description="Helical" evidence="8">
    <location>
        <begin position="263"/>
        <end position="282"/>
    </location>
</feature>
<dbReference type="InterPro" id="IPR004626">
    <property type="entry name" value="RarD"/>
</dbReference>
<keyword evidence="7 8" id="KW-0472">Membrane</keyword>
<feature type="domain" description="EamA" evidence="9">
    <location>
        <begin position="6"/>
        <end position="142"/>
    </location>
</feature>
<dbReference type="Proteomes" id="UP000183982">
    <property type="component" value="Unassembled WGS sequence"/>
</dbReference>
<feature type="transmembrane region" description="Helical" evidence="8">
    <location>
        <begin position="7"/>
        <end position="25"/>
    </location>
</feature>
<evidence type="ECO:0000256" key="4">
    <source>
        <dbReference type="ARBA" id="ARBA00022475"/>
    </source>
</evidence>
<dbReference type="SUPFAM" id="SSF103481">
    <property type="entry name" value="Multidrug resistance efflux transporter EmrE"/>
    <property type="match status" value="2"/>
</dbReference>
<dbReference type="GO" id="GO:0005886">
    <property type="term" value="C:plasma membrane"/>
    <property type="evidence" value="ECO:0007669"/>
    <property type="project" value="UniProtKB-SubCell"/>
</dbReference>
<proteinExistence type="inferred from homology"/>
<evidence type="ECO:0000256" key="2">
    <source>
        <dbReference type="ARBA" id="ARBA00007362"/>
    </source>
</evidence>
<name>A0A1M6E6W5_9RHOB</name>
<keyword evidence="6 8" id="KW-1133">Transmembrane helix</keyword>
<feature type="transmembrane region" description="Helical" evidence="8">
    <location>
        <begin position="149"/>
        <end position="165"/>
    </location>
</feature>
<gene>
    <name evidence="10" type="ORF">SAMN05444000_103129</name>
</gene>
<feature type="transmembrane region" description="Helical" evidence="8">
    <location>
        <begin position="240"/>
        <end position="257"/>
    </location>
</feature>
<dbReference type="InterPro" id="IPR000620">
    <property type="entry name" value="EamA_dom"/>
</dbReference>
<protein>
    <submittedName>
        <fullName evidence="10">Chloramphenicol-sensitive protein RarD</fullName>
    </submittedName>
</protein>
<organism evidence="10 11">
    <name type="scientific">Shimia gijangensis</name>
    <dbReference type="NCBI Taxonomy" id="1470563"/>
    <lineage>
        <taxon>Bacteria</taxon>
        <taxon>Pseudomonadati</taxon>
        <taxon>Pseudomonadota</taxon>
        <taxon>Alphaproteobacteria</taxon>
        <taxon>Rhodobacterales</taxon>
        <taxon>Roseobacteraceae</taxon>
    </lineage>
</organism>
<evidence type="ECO:0000256" key="7">
    <source>
        <dbReference type="ARBA" id="ARBA00023136"/>
    </source>
</evidence>
<keyword evidence="11" id="KW-1185">Reference proteome</keyword>
<evidence type="ECO:0000313" key="11">
    <source>
        <dbReference type="Proteomes" id="UP000183982"/>
    </source>
</evidence>
<keyword evidence="3" id="KW-0813">Transport</keyword>
<evidence type="ECO:0000256" key="6">
    <source>
        <dbReference type="ARBA" id="ARBA00022989"/>
    </source>
</evidence>
<keyword evidence="4" id="KW-1003">Cell membrane</keyword>
<feature type="transmembrane region" description="Helical" evidence="8">
    <location>
        <begin position="70"/>
        <end position="90"/>
    </location>
</feature>
<comment type="similarity">
    <text evidence="2">Belongs to the EamA transporter family.</text>
</comment>
<feature type="transmembrane region" description="Helical" evidence="8">
    <location>
        <begin position="102"/>
        <end position="119"/>
    </location>
</feature>
<evidence type="ECO:0000313" key="10">
    <source>
        <dbReference type="EMBL" id="SHI81274.1"/>
    </source>
</evidence>
<dbReference type="NCBIfam" id="TIGR00688">
    <property type="entry name" value="rarD"/>
    <property type="match status" value="1"/>
</dbReference>
<accession>A0A1M6E6W5</accession>
<evidence type="ECO:0000256" key="8">
    <source>
        <dbReference type="SAM" id="Phobius"/>
    </source>
</evidence>
<feature type="transmembrane region" description="Helical" evidence="8">
    <location>
        <begin position="209"/>
        <end position="228"/>
    </location>
</feature>
<dbReference type="OrthoDB" id="369870at2"/>
<feature type="transmembrane region" description="Helical" evidence="8">
    <location>
        <begin position="177"/>
        <end position="197"/>
    </location>
</feature>
<dbReference type="Pfam" id="PF00892">
    <property type="entry name" value="EamA"/>
    <property type="match status" value="2"/>
</dbReference>
<dbReference type="PANTHER" id="PTHR22911:SF137">
    <property type="entry name" value="SOLUTE CARRIER FAMILY 35 MEMBER G2-RELATED"/>
    <property type="match status" value="1"/>
</dbReference>
<dbReference type="STRING" id="1470563.SAMN05444000_103129"/>
<comment type="subcellular location">
    <subcellularLocation>
        <location evidence="1">Cell membrane</location>
        <topology evidence="1">Multi-pass membrane protein</topology>
    </subcellularLocation>
</comment>